<accession>A0A0N0E0Z6</accession>
<dbReference type="RefSeq" id="WP_054064866.1">
    <property type="nucleotide sequence ID" value="NZ_JSYZ01000054.1"/>
</dbReference>
<evidence type="ECO:0000313" key="3">
    <source>
        <dbReference type="Proteomes" id="UP000037931"/>
    </source>
</evidence>
<dbReference type="EMBL" id="JSYZ01000054">
    <property type="protein sequence ID" value="KPA87065.1"/>
    <property type="molecule type" value="Genomic_DNA"/>
</dbReference>
<dbReference type="Proteomes" id="UP000037931">
    <property type="component" value="Unassembled WGS sequence"/>
</dbReference>
<dbReference type="Pfam" id="PF20557">
    <property type="entry name" value="DnaT_2"/>
    <property type="match status" value="1"/>
</dbReference>
<sequence length="164" mass="17447">MALVIENGKVVPGADSFATAAELVTYATNFGKVIPVDEVAQESLLRRAALQMDAMPWKGKPVNRDQALAWPRVEVKRQGWVLRSDEIPPQIKAGQMALAAEIHADDLIAPETKTGAVVSETVGPISTTFAVASTSVSKPAATRQSYAQFAGLLESSSQVSLVRS</sequence>
<evidence type="ECO:0000313" key="2">
    <source>
        <dbReference type="EMBL" id="KPA87065.1"/>
    </source>
</evidence>
<reference evidence="2 3" key="1">
    <citation type="journal article" date="2015" name="PLoS ONE">
        <title>Rice-Infecting Pseudomonas Genomes Are Highly Accessorized and Harbor Multiple Putative Virulence Mechanisms to Cause Sheath Brown Rot.</title>
        <authorList>
            <person name="Quibod I.L."/>
            <person name="Grande G."/>
            <person name="Oreiro E.G."/>
            <person name="Borja F.N."/>
            <person name="Dossa G.S."/>
            <person name="Mauleon R."/>
            <person name="Cruz C.V."/>
            <person name="Oliva R."/>
        </authorList>
    </citation>
    <scope>NUCLEOTIDE SEQUENCE [LARGE SCALE GENOMIC DNA]</scope>
    <source>
        <strain evidence="2 3">IRRI 6609</strain>
    </source>
</reference>
<keyword evidence="3" id="KW-1185">Reference proteome</keyword>
<dbReference type="AlphaFoldDB" id="A0A0N0E0Z6"/>
<name>A0A0N0E0Z6_9PSED</name>
<gene>
    <name evidence="2" type="ORF">PF66_06410</name>
</gene>
<dbReference type="STRING" id="50340.PF66_06410"/>
<protein>
    <recommendedName>
        <fullName evidence="1">Putative DnaT-like domain-containing protein</fullName>
    </recommendedName>
</protein>
<comment type="caution">
    <text evidence="2">The sequence shown here is derived from an EMBL/GenBank/DDBJ whole genome shotgun (WGS) entry which is preliminary data.</text>
</comment>
<organism evidence="2 3">
    <name type="scientific">Pseudomonas asplenii</name>
    <dbReference type="NCBI Taxonomy" id="53407"/>
    <lineage>
        <taxon>Bacteria</taxon>
        <taxon>Pseudomonadati</taxon>
        <taxon>Pseudomonadota</taxon>
        <taxon>Gammaproteobacteria</taxon>
        <taxon>Pseudomonadales</taxon>
        <taxon>Pseudomonadaceae</taxon>
        <taxon>Pseudomonas</taxon>
    </lineage>
</organism>
<dbReference type="PATRIC" id="fig|50340.43.peg.5091"/>
<proteinExistence type="predicted"/>
<dbReference type="OrthoDB" id="6507212at2"/>
<dbReference type="InterPro" id="IPR046787">
    <property type="entry name" value="DnaT_2"/>
</dbReference>
<evidence type="ECO:0000259" key="1">
    <source>
        <dbReference type="Pfam" id="PF20557"/>
    </source>
</evidence>
<feature type="domain" description="Putative DnaT-like" evidence="1">
    <location>
        <begin position="1"/>
        <end position="163"/>
    </location>
</feature>